<organism evidence="1 2">
    <name type="scientific">Anoxybacillus andreesenii</name>
    <dbReference type="NCBI Taxonomy" id="1325932"/>
    <lineage>
        <taxon>Bacteria</taxon>
        <taxon>Bacillati</taxon>
        <taxon>Bacillota</taxon>
        <taxon>Bacilli</taxon>
        <taxon>Bacillales</taxon>
        <taxon>Anoxybacillaceae</taxon>
        <taxon>Anoxybacillus</taxon>
    </lineage>
</organism>
<sequence length="67" mass="7533">MDAYDYWKTTPPEPTQRQVGACGHCDSEIYAGDTVLIDRVDGGYYCDEACFMAYMRKAGHVETDTVD</sequence>
<protein>
    <recommendedName>
        <fullName evidence="3">TRASH domain-containing protein</fullName>
    </recommendedName>
</protein>
<reference evidence="1 2" key="1">
    <citation type="submission" date="2023-07" db="EMBL/GenBank/DDBJ databases">
        <title>Genomic Encyclopedia of Type Strains, Phase IV (KMG-IV): sequencing the most valuable type-strain genomes for metagenomic binning, comparative biology and taxonomic classification.</title>
        <authorList>
            <person name="Goeker M."/>
        </authorList>
    </citation>
    <scope>NUCLEOTIDE SEQUENCE [LARGE SCALE GENOMIC DNA]</scope>
    <source>
        <strain evidence="1 2">DSM 23948</strain>
    </source>
</reference>
<comment type="caution">
    <text evidence="1">The sequence shown here is derived from an EMBL/GenBank/DDBJ whole genome shotgun (WGS) entry which is preliminary data.</text>
</comment>
<dbReference type="Proteomes" id="UP001231362">
    <property type="component" value="Unassembled WGS sequence"/>
</dbReference>
<proteinExistence type="predicted"/>
<name>A0ABT9V1Y2_9BACL</name>
<evidence type="ECO:0000313" key="2">
    <source>
        <dbReference type="Proteomes" id="UP001231362"/>
    </source>
</evidence>
<evidence type="ECO:0008006" key="3">
    <source>
        <dbReference type="Google" id="ProtNLM"/>
    </source>
</evidence>
<evidence type="ECO:0000313" key="1">
    <source>
        <dbReference type="EMBL" id="MDQ0154962.1"/>
    </source>
</evidence>
<keyword evidence="2" id="KW-1185">Reference proteome</keyword>
<gene>
    <name evidence="1" type="ORF">J2S07_001266</name>
</gene>
<accession>A0ABT9V1Y2</accession>
<dbReference type="EMBL" id="JAUSTU010000004">
    <property type="protein sequence ID" value="MDQ0154962.1"/>
    <property type="molecule type" value="Genomic_DNA"/>
</dbReference>